<keyword evidence="1" id="KW-0812">Transmembrane</keyword>
<dbReference type="AlphaFoldDB" id="A0A8S1UFN0"/>
<dbReference type="EMBL" id="CAJJDO010000038">
    <property type="protein sequence ID" value="CAD8162522.1"/>
    <property type="molecule type" value="Genomic_DNA"/>
</dbReference>
<reference evidence="2" key="1">
    <citation type="submission" date="2021-01" db="EMBL/GenBank/DDBJ databases">
        <authorList>
            <consortium name="Genoscope - CEA"/>
            <person name="William W."/>
        </authorList>
    </citation>
    <scope>NUCLEOTIDE SEQUENCE</scope>
</reference>
<organism evidence="2 3">
    <name type="scientific">Paramecium pentaurelia</name>
    <dbReference type="NCBI Taxonomy" id="43138"/>
    <lineage>
        <taxon>Eukaryota</taxon>
        <taxon>Sar</taxon>
        <taxon>Alveolata</taxon>
        <taxon>Ciliophora</taxon>
        <taxon>Intramacronucleata</taxon>
        <taxon>Oligohymenophorea</taxon>
        <taxon>Peniculida</taxon>
        <taxon>Parameciidae</taxon>
        <taxon>Paramecium</taxon>
    </lineage>
</organism>
<evidence type="ECO:0000313" key="3">
    <source>
        <dbReference type="Proteomes" id="UP000689195"/>
    </source>
</evidence>
<evidence type="ECO:0000313" key="2">
    <source>
        <dbReference type="EMBL" id="CAD8162522.1"/>
    </source>
</evidence>
<sequence>MCSNELLELMNYRVMKSSKFRISDIMKYILLIFLLLFICLDQFWLKNEYNILIHTEVECIVSQIDNIRVQKKFKFRKTITKNCTFLIVNFLIKNQYIKNTPFTQFQIVFDILEPFYLWICIEAHKKMKV</sequence>
<evidence type="ECO:0000256" key="1">
    <source>
        <dbReference type="SAM" id="Phobius"/>
    </source>
</evidence>
<name>A0A8S1UFN0_9CILI</name>
<protein>
    <submittedName>
        <fullName evidence="2">Uncharacterized protein</fullName>
    </submittedName>
</protein>
<dbReference type="Proteomes" id="UP000689195">
    <property type="component" value="Unassembled WGS sequence"/>
</dbReference>
<gene>
    <name evidence="2" type="ORF">PPENT_87.1.T0380081</name>
</gene>
<keyword evidence="1" id="KW-0472">Membrane</keyword>
<proteinExistence type="predicted"/>
<accession>A0A8S1UFN0</accession>
<keyword evidence="3" id="KW-1185">Reference proteome</keyword>
<comment type="caution">
    <text evidence="2">The sequence shown here is derived from an EMBL/GenBank/DDBJ whole genome shotgun (WGS) entry which is preliminary data.</text>
</comment>
<keyword evidence="1" id="KW-1133">Transmembrane helix</keyword>
<feature type="transmembrane region" description="Helical" evidence="1">
    <location>
        <begin position="25"/>
        <end position="45"/>
    </location>
</feature>